<evidence type="ECO:0000259" key="15">
    <source>
        <dbReference type="PROSITE" id="PS50999"/>
    </source>
</evidence>
<evidence type="ECO:0000256" key="6">
    <source>
        <dbReference type="ARBA" id="ARBA00022967"/>
    </source>
</evidence>
<evidence type="ECO:0000256" key="4">
    <source>
        <dbReference type="ARBA" id="ARBA00022660"/>
    </source>
</evidence>
<dbReference type="InterPro" id="IPR045187">
    <property type="entry name" value="CcO_II"/>
</dbReference>
<keyword evidence="11" id="KW-0479">Metal-binding</keyword>
<sequence length="407" mass="46339">MKFERSTYLKIIFSSISFLLLFLTNNLFAQGSTSTAPTSVNAPTIAIDGSMASDAMWMGIGYNVLIFLLICIVIAILGRILKIYDLTLQMQSKKGIDWNKIMAMCFGLFLIVGLYGAYWEYTVHGSMILPDAASKHGVRIDEMFNITLIITTIVFVGTQIMLFTFAYIYRGSQLRKAHFLPHNNTIEKLWTIIPAIVLTILVVFGSLTWKSIMDVPVSEQRSALNVDITAHQFAWEVRYPGKDGKLGLKNAKLYSANNKVGVDYKDKNSYDDLTADEIVVPVNKPLRINLIAQDVIHSFYLPWFRVQINAVPGLPTFFQFIPTITTDEMRTKLDNPTFEYKLYCNKICGGNHFNMQKVFRVVKEAEYQDWLSKQKPYLNDQLKKELKMTVVQPADSVIKNKLAFNKL</sequence>
<evidence type="ECO:0000256" key="3">
    <source>
        <dbReference type="ARBA" id="ARBA00022448"/>
    </source>
</evidence>
<feature type="transmembrane region" description="Helical" evidence="12">
    <location>
        <begin position="101"/>
        <end position="119"/>
    </location>
</feature>
<dbReference type="RefSeq" id="WP_157565268.1">
    <property type="nucleotide sequence ID" value="NZ_WPIK01000005.1"/>
</dbReference>
<dbReference type="Pfam" id="PF02790">
    <property type="entry name" value="COX2_TM"/>
    <property type="match status" value="1"/>
</dbReference>
<comment type="caution">
    <text evidence="16">The sequence shown here is derived from an EMBL/GenBank/DDBJ whole genome shotgun (WGS) entry which is preliminary data.</text>
</comment>
<evidence type="ECO:0000256" key="2">
    <source>
        <dbReference type="ARBA" id="ARBA00007866"/>
    </source>
</evidence>
<evidence type="ECO:0000313" key="16">
    <source>
        <dbReference type="EMBL" id="MVN21148.1"/>
    </source>
</evidence>
<keyword evidence="17" id="KW-1185">Reference proteome</keyword>
<dbReference type="Pfam" id="PF00116">
    <property type="entry name" value="COX2"/>
    <property type="match status" value="1"/>
</dbReference>
<dbReference type="PROSITE" id="PS50999">
    <property type="entry name" value="COX2_TM"/>
    <property type="match status" value="1"/>
</dbReference>
<comment type="cofactor">
    <cofactor evidence="11">
        <name>Cu cation</name>
        <dbReference type="ChEBI" id="CHEBI:23378"/>
    </cofactor>
    <text evidence="11">Binds a copper A center.</text>
</comment>
<dbReference type="PANTHER" id="PTHR22888">
    <property type="entry name" value="CYTOCHROME C OXIDASE, SUBUNIT II"/>
    <property type="match status" value="1"/>
</dbReference>
<organism evidence="16 17">
    <name type="scientific">Mucilaginibacter arboris</name>
    <dbReference type="NCBI Taxonomy" id="2682090"/>
    <lineage>
        <taxon>Bacteria</taxon>
        <taxon>Pseudomonadati</taxon>
        <taxon>Bacteroidota</taxon>
        <taxon>Sphingobacteriia</taxon>
        <taxon>Sphingobacteriales</taxon>
        <taxon>Sphingobacteriaceae</taxon>
        <taxon>Mucilaginibacter</taxon>
    </lineage>
</organism>
<dbReference type="InterPro" id="IPR036257">
    <property type="entry name" value="Cyt_c_oxidase_su2_TM_sf"/>
</dbReference>
<dbReference type="GO" id="GO:0005507">
    <property type="term" value="F:copper ion binding"/>
    <property type="evidence" value="ECO:0007669"/>
    <property type="project" value="InterPro"/>
</dbReference>
<evidence type="ECO:0000256" key="11">
    <source>
        <dbReference type="RuleBase" id="RU004024"/>
    </source>
</evidence>
<evidence type="ECO:0000256" key="5">
    <source>
        <dbReference type="ARBA" id="ARBA00022692"/>
    </source>
</evidence>
<evidence type="ECO:0000256" key="10">
    <source>
        <dbReference type="RuleBase" id="RU000456"/>
    </source>
</evidence>
<evidence type="ECO:0000256" key="13">
    <source>
        <dbReference type="SAM" id="SignalP"/>
    </source>
</evidence>
<keyword evidence="7 10" id="KW-0249">Electron transport</keyword>
<dbReference type="InterPro" id="IPR008972">
    <property type="entry name" value="Cupredoxin"/>
</dbReference>
<dbReference type="AlphaFoldDB" id="A0A7K1SV83"/>
<evidence type="ECO:0000256" key="1">
    <source>
        <dbReference type="ARBA" id="ARBA00004141"/>
    </source>
</evidence>
<evidence type="ECO:0000256" key="9">
    <source>
        <dbReference type="ARBA" id="ARBA00023136"/>
    </source>
</evidence>
<keyword evidence="8 12" id="KW-1133">Transmembrane helix</keyword>
<name>A0A7K1SV83_9SPHI</name>
<comment type="function">
    <text evidence="11">Subunits I and II form the functional core of the enzyme complex. Electrons originating in cytochrome c are transferred via heme a and Cu(A) to the binuclear center formed by heme a3 and Cu(B).</text>
</comment>
<accession>A0A7K1SV83</accession>
<dbReference type="PROSITE" id="PS50857">
    <property type="entry name" value="COX2_CUA"/>
    <property type="match status" value="1"/>
</dbReference>
<keyword evidence="13" id="KW-0732">Signal</keyword>
<keyword evidence="5 10" id="KW-0812">Transmembrane</keyword>
<proteinExistence type="inferred from homology"/>
<feature type="transmembrane region" description="Helical" evidence="12">
    <location>
        <begin position="189"/>
        <end position="209"/>
    </location>
</feature>
<dbReference type="EMBL" id="WPIK01000005">
    <property type="protein sequence ID" value="MVN21148.1"/>
    <property type="molecule type" value="Genomic_DNA"/>
</dbReference>
<feature type="domain" description="Cytochrome oxidase subunit II transmembrane region profile" evidence="15">
    <location>
        <begin position="121"/>
        <end position="216"/>
    </location>
</feature>
<feature type="chain" id="PRO_5029892149" description="Cytochrome c oxidase subunit 2" evidence="13">
    <location>
        <begin position="30"/>
        <end position="407"/>
    </location>
</feature>
<dbReference type="InterPro" id="IPR011759">
    <property type="entry name" value="Cyt_c_oxidase_su2_TM_dom"/>
</dbReference>
<dbReference type="GO" id="GO:0005886">
    <property type="term" value="C:plasma membrane"/>
    <property type="evidence" value="ECO:0007669"/>
    <property type="project" value="UniProtKB-SubCell"/>
</dbReference>
<dbReference type="EC" id="7.1.1.9" evidence="11"/>
<evidence type="ECO:0000259" key="14">
    <source>
        <dbReference type="PROSITE" id="PS50857"/>
    </source>
</evidence>
<protein>
    <recommendedName>
        <fullName evidence="11">Cytochrome c oxidase subunit 2</fullName>
        <ecNumber evidence="11">7.1.1.9</ecNumber>
    </recommendedName>
</protein>
<keyword evidence="6" id="KW-1278">Translocase</keyword>
<dbReference type="PANTHER" id="PTHR22888:SF9">
    <property type="entry name" value="CYTOCHROME C OXIDASE SUBUNIT 2"/>
    <property type="match status" value="1"/>
</dbReference>
<dbReference type="SUPFAM" id="SSF81464">
    <property type="entry name" value="Cytochrome c oxidase subunit II-like, transmembrane region"/>
    <property type="match status" value="1"/>
</dbReference>
<evidence type="ECO:0000256" key="7">
    <source>
        <dbReference type="ARBA" id="ARBA00022982"/>
    </source>
</evidence>
<dbReference type="SUPFAM" id="SSF49503">
    <property type="entry name" value="Cupredoxins"/>
    <property type="match status" value="1"/>
</dbReference>
<keyword evidence="4 10" id="KW-0679">Respiratory chain</keyword>
<keyword evidence="9 12" id="KW-0472">Membrane</keyword>
<dbReference type="InterPro" id="IPR002429">
    <property type="entry name" value="CcO_II-like_C"/>
</dbReference>
<comment type="similarity">
    <text evidence="2 10">Belongs to the cytochrome c oxidase subunit 2 family.</text>
</comment>
<dbReference type="GO" id="GO:0004129">
    <property type="term" value="F:cytochrome-c oxidase activity"/>
    <property type="evidence" value="ECO:0007669"/>
    <property type="project" value="UniProtKB-EC"/>
</dbReference>
<feature type="domain" description="Cytochrome oxidase subunit II copper A binding" evidence="14">
    <location>
        <begin position="221"/>
        <end position="373"/>
    </location>
</feature>
<keyword evidence="11" id="KW-0186">Copper</keyword>
<feature type="signal peptide" evidence="13">
    <location>
        <begin position="1"/>
        <end position="29"/>
    </location>
</feature>
<keyword evidence="3 10" id="KW-0813">Transport</keyword>
<feature type="transmembrane region" description="Helical" evidence="12">
    <location>
        <begin position="60"/>
        <end position="81"/>
    </location>
</feature>
<evidence type="ECO:0000313" key="17">
    <source>
        <dbReference type="Proteomes" id="UP000462014"/>
    </source>
</evidence>
<gene>
    <name evidence="16" type="ORF">GO621_06330</name>
</gene>
<feature type="transmembrane region" description="Helical" evidence="12">
    <location>
        <begin position="146"/>
        <end position="169"/>
    </location>
</feature>
<dbReference type="Gene3D" id="1.10.287.90">
    <property type="match status" value="1"/>
</dbReference>
<dbReference type="Gene3D" id="2.60.40.420">
    <property type="entry name" value="Cupredoxins - blue copper proteins"/>
    <property type="match status" value="1"/>
</dbReference>
<dbReference type="Proteomes" id="UP000462014">
    <property type="component" value="Unassembled WGS sequence"/>
</dbReference>
<dbReference type="GO" id="GO:0042773">
    <property type="term" value="P:ATP synthesis coupled electron transport"/>
    <property type="evidence" value="ECO:0007669"/>
    <property type="project" value="TreeGrafter"/>
</dbReference>
<evidence type="ECO:0000256" key="8">
    <source>
        <dbReference type="ARBA" id="ARBA00022989"/>
    </source>
</evidence>
<comment type="catalytic activity">
    <reaction evidence="11">
        <text>4 Fe(II)-[cytochrome c] + O2 + 8 H(+)(in) = 4 Fe(III)-[cytochrome c] + 2 H2O + 4 H(+)(out)</text>
        <dbReference type="Rhea" id="RHEA:11436"/>
        <dbReference type="Rhea" id="RHEA-COMP:10350"/>
        <dbReference type="Rhea" id="RHEA-COMP:14399"/>
        <dbReference type="ChEBI" id="CHEBI:15377"/>
        <dbReference type="ChEBI" id="CHEBI:15378"/>
        <dbReference type="ChEBI" id="CHEBI:15379"/>
        <dbReference type="ChEBI" id="CHEBI:29033"/>
        <dbReference type="ChEBI" id="CHEBI:29034"/>
        <dbReference type="EC" id="7.1.1.9"/>
    </reaction>
</comment>
<evidence type="ECO:0000256" key="12">
    <source>
        <dbReference type="SAM" id="Phobius"/>
    </source>
</evidence>
<comment type="subcellular location">
    <subcellularLocation>
        <location evidence="10">Cell membrane</location>
        <topology evidence="10">Multi-pass membrane protein</topology>
    </subcellularLocation>
    <subcellularLocation>
        <location evidence="1">Membrane</location>
        <topology evidence="1">Multi-pass membrane protein</topology>
    </subcellularLocation>
</comment>
<reference evidence="16 17" key="1">
    <citation type="submission" date="2019-12" db="EMBL/GenBank/DDBJ databases">
        <title>Mucilaginibacter sp. HMF7410 genome sequencing and assembly.</title>
        <authorList>
            <person name="Kang H."/>
            <person name="Cha I."/>
            <person name="Kim H."/>
            <person name="Joh K."/>
        </authorList>
    </citation>
    <scope>NUCLEOTIDE SEQUENCE [LARGE SCALE GENOMIC DNA]</scope>
    <source>
        <strain evidence="16 17">HMF7410</strain>
    </source>
</reference>